<dbReference type="AlphaFoldDB" id="A0A8S1JMU6"/>
<dbReference type="EMBL" id="CAJJDM010000001">
    <property type="protein sequence ID" value="CAD8042817.1"/>
    <property type="molecule type" value="Genomic_DNA"/>
</dbReference>
<evidence type="ECO:0000313" key="1">
    <source>
        <dbReference type="EMBL" id="CAD8042817.1"/>
    </source>
</evidence>
<reference evidence="1" key="1">
    <citation type="submission" date="2021-01" db="EMBL/GenBank/DDBJ databases">
        <authorList>
            <consortium name="Genoscope - CEA"/>
            <person name="William W."/>
        </authorList>
    </citation>
    <scope>NUCLEOTIDE SEQUENCE</scope>
</reference>
<organism evidence="1 2">
    <name type="scientific">Paramecium primaurelia</name>
    <dbReference type="NCBI Taxonomy" id="5886"/>
    <lineage>
        <taxon>Eukaryota</taxon>
        <taxon>Sar</taxon>
        <taxon>Alveolata</taxon>
        <taxon>Ciliophora</taxon>
        <taxon>Intramacronucleata</taxon>
        <taxon>Oligohymenophorea</taxon>
        <taxon>Peniculida</taxon>
        <taxon>Parameciidae</taxon>
        <taxon>Paramecium</taxon>
    </lineage>
</organism>
<accession>A0A8S1JMU6</accession>
<gene>
    <name evidence="1" type="ORF">PPRIM_AZ9-3.1.T0040031</name>
</gene>
<dbReference type="Proteomes" id="UP000688137">
    <property type="component" value="Unassembled WGS sequence"/>
</dbReference>
<evidence type="ECO:0000313" key="2">
    <source>
        <dbReference type="Proteomes" id="UP000688137"/>
    </source>
</evidence>
<keyword evidence="2" id="KW-1185">Reference proteome</keyword>
<comment type="caution">
    <text evidence="1">The sequence shown here is derived from an EMBL/GenBank/DDBJ whole genome shotgun (WGS) entry which is preliminary data.</text>
</comment>
<proteinExistence type="predicted"/>
<name>A0A8S1JMU6_PARPR</name>
<sequence>MHLQNLNVYRQFFVHEQIKFVNNSQIVLHITIQSITDCQQVSKQCS</sequence>
<protein>
    <submittedName>
        <fullName evidence="1">Uncharacterized protein</fullName>
    </submittedName>
</protein>